<dbReference type="Gene3D" id="3.10.20.30">
    <property type="match status" value="1"/>
</dbReference>
<dbReference type="InterPro" id="IPR001041">
    <property type="entry name" value="2Fe-2S_ferredoxin-type"/>
</dbReference>
<evidence type="ECO:0000256" key="2">
    <source>
        <dbReference type="ARBA" id="ARBA00022714"/>
    </source>
</evidence>
<keyword evidence="2" id="KW-0001">2Fe-2S</keyword>
<dbReference type="InterPro" id="IPR001433">
    <property type="entry name" value="OxRdtase_FAD/NAD-bd"/>
</dbReference>
<reference evidence="5 6" key="1">
    <citation type="submission" date="2024-02" db="EMBL/GenBank/DDBJ databases">
        <title>New thermophilic sulfur-oxidizing bacteria from a hot springs of the Uzon caldera (Kamchatka, Russia).</title>
        <authorList>
            <person name="Dukat A.M."/>
            <person name="Elcheninov A.G."/>
            <person name="Frolov E.N."/>
        </authorList>
    </citation>
    <scope>NUCLEOTIDE SEQUENCE [LARGE SCALE GENOMIC DNA]</scope>
    <source>
        <strain evidence="5 6">AK1</strain>
    </source>
</reference>
<evidence type="ECO:0000259" key="4">
    <source>
        <dbReference type="PROSITE" id="PS51384"/>
    </source>
</evidence>
<keyword evidence="2" id="KW-0411">Iron-sulfur</keyword>
<dbReference type="SUPFAM" id="SSF54292">
    <property type="entry name" value="2Fe-2S ferredoxin-like"/>
    <property type="match status" value="1"/>
</dbReference>
<organism evidence="5 6">
    <name type="scientific">Thiobacter aerophilum</name>
    <dbReference type="NCBI Taxonomy" id="3121275"/>
    <lineage>
        <taxon>Bacteria</taxon>
        <taxon>Pseudomonadati</taxon>
        <taxon>Pseudomonadota</taxon>
        <taxon>Betaproteobacteria</taxon>
        <taxon>Burkholderiales</taxon>
        <taxon>Thiobacteraceae</taxon>
        <taxon>Thiobacter</taxon>
    </lineage>
</organism>
<dbReference type="InterPro" id="IPR036010">
    <property type="entry name" value="2Fe-2S_ferredoxin-like_sf"/>
</dbReference>
<dbReference type="InterPro" id="IPR050415">
    <property type="entry name" value="MRET"/>
</dbReference>
<dbReference type="PROSITE" id="PS51384">
    <property type="entry name" value="FAD_FR"/>
    <property type="match status" value="1"/>
</dbReference>
<dbReference type="SUPFAM" id="SSF52343">
    <property type="entry name" value="Ferredoxin reductase-like, C-terminal NADP-linked domain"/>
    <property type="match status" value="1"/>
</dbReference>
<dbReference type="PRINTS" id="PR00410">
    <property type="entry name" value="PHEHYDRXLASE"/>
</dbReference>
<dbReference type="InterPro" id="IPR039261">
    <property type="entry name" value="FNR_nucleotide-bd"/>
</dbReference>
<accession>A0ABV0ECZ7</accession>
<feature type="domain" description="2Fe-2S ferredoxin-type" evidence="3">
    <location>
        <begin position="165"/>
        <end position="255"/>
    </location>
</feature>
<gene>
    <name evidence="5" type="ORF">V6E02_04870</name>
</gene>
<keyword evidence="6" id="KW-1185">Reference proteome</keyword>
<dbReference type="EMBL" id="JBAJEX010000002">
    <property type="protein sequence ID" value="MEO1766538.1"/>
    <property type="molecule type" value="Genomic_DNA"/>
</dbReference>
<evidence type="ECO:0000259" key="3">
    <source>
        <dbReference type="PROSITE" id="PS51085"/>
    </source>
</evidence>
<dbReference type="InterPro" id="IPR006058">
    <property type="entry name" value="2Fe2S_fd_BS"/>
</dbReference>
<feature type="domain" description="FAD-binding FR-type" evidence="4">
    <location>
        <begin position="262"/>
        <end position="362"/>
    </location>
</feature>
<comment type="cofactor">
    <cofactor evidence="1">
        <name>FAD</name>
        <dbReference type="ChEBI" id="CHEBI:57692"/>
    </cofactor>
</comment>
<evidence type="ECO:0000313" key="6">
    <source>
        <dbReference type="Proteomes" id="UP001482231"/>
    </source>
</evidence>
<dbReference type="Pfam" id="PF00175">
    <property type="entry name" value="NAD_binding_1"/>
    <property type="match status" value="1"/>
</dbReference>
<evidence type="ECO:0000313" key="5">
    <source>
        <dbReference type="EMBL" id="MEO1766538.1"/>
    </source>
</evidence>
<dbReference type="Proteomes" id="UP001482231">
    <property type="component" value="Unassembled WGS sequence"/>
</dbReference>
<dbReference type="CDD" id="cd00207">
    <property type="entry name" value="fer2"/>
    <property type="match status" value="1"/>
</dbReference>
<name>A0ABV0ECZ7_9BURK</name>
<dbReference type="PROSITE" id="PS51085">
    <property type="entry name" value="2FE2S_FER_2"/>
    <property type="match status" value="1"/>
</dbReference>
<keyword evidence="2" id="KW-0479">Metal-binding</keyword>
<dbReference type="PANTHER" id="PTHR47354">
    <property type="entry name" value="NADH OXIDOREDUCTASE HCR"/>
    <property type="match status" value="1"/>
</dbReference>
<dbReference type="InterPro" id="IPR012675">
    <property type="entry name" value="Beta-grasp_dom_sf"/>
</dbReference>
<dbReference type="InterPro" id="IPR017927">
    <property type="entry name" value="FAD-bd_FR_type"/>
</dbReference>
<dbReference type="InterPro" id="IPR017938">
    <property type="entry name" value="Riboflavin_synthase-like_b-brl"/>
</dbReference>
<protein>
    <submittedName>
        <fullName evidence="5">2Fe-2S iron-sulfur cluster-binding protein</fullName>
    </submittedName>
</protein>
<sequence>MPRLLNLARAARLVGTSRGTLQQKIQAGELQSFDGQVSLEELQRVFPEAALEDNTVLEHVEGIKEKAFGRRVAERTLPPAEVLAARVHEMGKELAESKALLSHSTGVLERLHKLLDEWAVQDGATGEVARRLKSWLHEQMLATPATDDRAWGLLLRDSLLKVMAAQVKVLPTGEEFFVEGGDTILEAALRAGVPLAYGCSSGQCGTCRARVVSGEVKQVRPTEYKLAPAAKAQGEVLLCSTTAVTDVVLEASVAQTPQDVGLQSLRAEVRSVEHPTPQVAVLHLRTPKRNRLRFLAGQRVRLTFGQTLSAELPVASCPCEDRHLEFHVRRVEGYPFADHVFQALSPGQEVGVDGPFGDFVLDRRSTRPVLFLAFCTGFAPIKSLMEHALALENAPAIHLVWIGARAESLYAANLCRAWADALDHVSFTPVIAGGDLEATASRQAQVVPRVLQEALGARPDLAGMDAYVAGPTLAVQTARAWLVARGVGHVVCDEEG</sequence>
<comment type="caution">
    <text evidence="5">The sequence shown here is derived from an EMBL/GenBank/DDBJ whole genome shotgun (WGS) entry which is preliminary data.</text>
</comment>
<dbReference type="Gene3D" id="2.40.30.10">
    <property type="entry name" value="Translation factors"/>
    <property type="match status" value="1"/>
</dbReference>
<dbReference type="PROSITE" id="PS00197">
    <property type="entry name" value="2FE2S_FER_1"/>
    <property type="match status" value="1"/>
</dbReference>
<evidence type="ECO:0000256" key="1">
    <source>
        <dbReference type="ARBA" id="ARBA00001974"/>
    </source>
</evidence>
<dbReference type="SUPFAM" id="SSF63380">
    <property type="entry name" value="Riboflavin synthase domain-like"/>
    <property type="match status" value="1"/>
</dbReference>
<dbReference type="Pfam" id="PF00111">
    <property type="entry name" value="Fer2"/>
    <property type="match status" value="1"/>
</dbReference>
<dbReference type="RefSeq" id="WP_347307635.1">
    <property type="nucleotide sequence ID" value="NZ_JBAJEX010000002.1"/>
</dbReference>
<proteinExistence type="predicted"/>
<keyword evidence="2" id="KW-0408">Iron</keyword>
<dbReference type="Gene3D" id="3.40.50.80">
    <property type="entry name" value="Nucleotide-binding domain of ferredoxin-NADP reductase (FNR) module"/>
    <property type="match status" value="1"/>
</dbReference>
<dbReference type="PANTHER" id="PTHR47354:SF5">
    <property type="entry name" value="PROTEIN RFBI"/>
    <property type="match status" value="1"/>
</dbReference>